<accession>A0A814IRI5</accession>
<keyword evidence="3" id="KW-1185">Reference proteome</keyword>
<evidence type="ECO:0000313" key="2">
    <source>
        <dbReference type="EMBL" id="CAF3799008.1"/>
    </source>
</evidence>
<gene>
    <name evidence="1" type="ORF">GPM918_LOCUS15130</name>
    <name evidence="2" type="ORF">SRO942_LOCUS15130</name>
</gene>
<dbReference type="EMBL" id="CAJOBC010003756">
    <property type="protein sequence ID" value="CAF3799008.1"/>
    <property type="molecule type" value="Genomic_DNA"/>
</dbReference>
<dbReference type="AlphaFoldDB" id="A0A814IRI5"/>
<dbReference type="Proteomes" id="UP000663829">
    <property type="component" value="Unassembled WGS sequence"/>
</dbReference>
<comment type="caution">
    <text evidence="1">The sequence shown here is derived from an EMBL/GenBank/DDBJ whole genome shotgun (WGS) entry which is preliminary data.</text>
</comment>
<reference evidence="1" key="1">
    <citation type="submission" date="2021-02" db="EMBL/GenBank/DDBJ databases">
        <authorList>
            <person name="Nowell W R."/>
        </authorList>
    </citation>
    <scope>NUCLEOTIDE SEQUENCE</scope>
</reference>
<organism evidence="1 3">
    <name type="scientific">Didymodactylos carnosus</name>
    <dbReference type="NCBI Taxonomy" id="1234261"/>
    <lineage>
        <taxon>Eukaryota</taxon>
        <taxon>Metazoa</taxon>
        <taxon>Spiralia</taxon>
        <taxon>Gnathifera</taxon>
        <taxon>Rotifera</taxon>
        <taxon>Eurotatoria</taxon>
        <taxon>Bdelloidea</taxon>
        <taxon>Philodinida</taxon>
        <taxon>Philodinidae</taxon>
        <taxon>Didymodactylos</taxon>
    </lineage>
</organism>
<protein>
    <recommendedName>
        <fullName evidence="4">F-box domain-containing protein</fullName>
    </recommendedName>
</protein>
<dbReference type="Proteomes" id="UP000681722">
    <property type="component" value="Unassembled WGS sequence"/>
</dbReference>
<evidence type="ECO:0000313" key="1">
    <source>
        <dbReference type="EMBL" id="CAF1027987.1"/>
    </source>
</evidence>
<proteinExistence type="predicted"/>
<evidence type="ECO:0008006" key="4">
    <source>
        <dbReference type="Google" id="ProtNLM"/>
    </source>
</evidence>
<dbReference type="EMBL" id="CAJNOQ010003756">
    <property type="protein sequence ID" value="CAF1027987.1"/>
    <property type="molecule type" value="Genomic_DNA"/>
</dbReference>
<evidence type="ECO:0000313" key="3">
    <source>
        <dbReference type="Proteomes" id="UP000663829"/>
    </source>
</evidence>
<name>A0A814IRI5_9BILA</name>
<sequence length="247" mass="29151">MTTIHNLSIDVIIEIFDYLNDIDILYSFFNKKKKRFEQLITRYTSEINITKYLSSFKVFSYFCLSILPFIRKKITSLSLGNGNSCDQIQLFILSNQELNLKNKFIQLKYLQLYFDDENDILPFICLFSNLFELKLIKNIEKKLLFELTSLTILNAVFNENNLYLNKCSIEKISISSFVNQHSGKCFIRNLNITIEWCSMLFQLIEFIPVIEILQIKINLFDKNSCQQQQEPLISTTNNQDDPIAYYK</sequence>